<comment type="caution">
    <text evidence="11">The sequence shown here is derived from an EMBL/GenBank/DDBJ whole genome shotgun (WGS) entry which is preliminary data.</text>
</comment>
<dbReference type="SUPFAM" id="SSF55957">
    <property type="entry name" value="Phosphoglucomutase, C-terminal domain"/>
    <property type="match status" value="1"/>
</dbReference>
<comment type="similarity">
    <text evidence="2">Belongs to the phosphohexose mutase family.</text>
</comment>
<dbReference type="Pfam" id="PF02879">
    <property type="entry name" value="PGM_PMM_II"/>
    <property type="match status" value="1"/>
</dbReference>
<dbReference type="PANTHER" id="PTHR43771">
    <property type="entry name" value="PHOSPHOMANNOMUTASE"/>
    <property type="match status" value="1"/>
</dbReference>
<name>A0ABQ4B6G7_9ACTN</name>
<evidence type="ECO:0000256" key="1">
    <source>
        <dbReference type="ARBA" id="ARBA00001946"/>
    </source>
</evidence>
<feature type="domain" description="Alpha-D-phosphohexomutase C-terminal" evidence="7">
    <location>
        <begin position="383"/>
        <end position="454"/>
    </location>
</feature>
<dbReference type="Gene3D" id="3.40.120.10">
    <property type="entry name" value="Alpha-D-Glucose-1,6-Bisphosphate, subunit A, domain 3"/>
    <property type="match status" value="3"/>
</dbReference>
<evidence type="ECO:0000313" key="12">
    <source>
        <dbReference type="Proteomes" id="UP000624709"/>
    </source>
</evidence>
<keyword evidence="4" id="KW-0479">Metal-binding</keyword>
<dbReference type="SUPFAM" id="SSF53738">
    <property type="entry name" value="Phosphoglucomutase, first 3 domains"/>
    <property type="match status" value="3"/>
</dbReference>
<evidence type="ECO:0000259" key="9">
    <source>
        <dbReference type="Pfam" id="PF02879"/>
    </source>
</evidence>
<dbReference type="EMBL" id="BOMS01000030">
    <property type="protein sequence ID" value="GIE66177.1"/>
    <property type="molecule type" value="Genomic_DNA"/>
</dbReference>
<feature type="domain" description="Alpha-D-phosphohexomutase alpha/beta/alpha" evidence="9">
    <location>
        <begin position="160"/>
        <end position="264"/>
    </location>
</feature>
<evidence type="ECO:0000256" key="2">
    <source>
        <dbReference type="ARBA" id="ARBA00010231"/>
    </source>
</evidence>
<feature type="domain" description="Alpha-D-phosphohexomutase alpha/beta/alpha" evidence="8">
    <location>
        <begin position="6"/>
        <end position="126"/>
    </location>
</feature>
<evidence type="ECO:0000313" key="11">
    <source>
        <dbReference type="EMBL" id="GIE66177.1"/>
    </source>
</evidence>
<protein>
    <submittedName>
        <fullName evidence="11">Phosphomannomutase/phosphoglucomutase</fullName>
    </submittedName>
</protein>
<dbReference type="InterPro" id="IPR016055">
    <property type="entry name" value="A-D-PHexomutase_a/b/a-I/II/III"/>
</dbReference>
<evidence type="ECO:0000259" key="8">
    <source>
        <dbReference type="Pfam" id="PF02878"/>
    </source>
</evidence>
<evidence type="ECO:0000256" key="4">
    <source>
        <dbReference type="ARBA" id="ARBA00022723"/>
    </source>
</evidence>
<evidence type="ECO:0000256" key="6">
    <source>
        <dbReference type="ARBA" id="ARBA00023235"/>
    </source>
</evidence>
<sequence length="459" mass="48757">MLDLSQIIKAYDVRGVVPDQFNEPVARVIGTAFVEMLRESGDEPDQIVIAHDMRESGPGLAAAFAQGVNAAGAGVINIGLGSTDQLYYASGSLNLPGAMFTASHNPAQYNGIKLCRSGARPVGQDSGLAVVRQRAQKLLGDLNAEADGPSRVEERNLLGAYAEHLRSLVDLSGIRPLKVIVDAGNGMGGYTVPAVLGDQVLPALPLTIAPLFFELDGSFPNHEANPLDPKNLVDLQNAVREQGADIGLAFDGDADRCFVIDENGDPVSPSAITALVAARELAKFPGSVIIHNLITSAAVPEIIHELGGKPVRSRVGHSFIKAEMAETNAVFGGEHSAHYYFRDFWFADTGMLAGMHVLAALGGQDLPLSEFAAEYERYSASGEINSTVADVPAKIEEVRAAFPDADVDTLDGFTFQVGDGAWFNLRASNTEPLLRLNVEAQDAARMASLRDDVLAIVRG</sequence>
<keyword evidence="5" id="KW-0460">Magnesium</keyword>
<evidence type="ECO:0000256" key="3">
    <source>
        <dbReference type="ARBA" id="ARBA00022553"/>
    </source>
</evidence>
<dbReference type="Gene3D" id="3.30.310.50">
    <property type="entry name" value="Alpha-D-phosphohexomutase, C-terminal domain"/>
    <property type="match status" value="1"/>
</dbReference>
<evidence type="ECO:0000256" key="5">
    <source>
        <dbReference type="ARBA" id="ARBA00022842"/>
    </source>
</evidence>
<dbReference type="RefSeq" id="WP_203825017.1">
    <property type="nucleotide sequence ID" value="NZ_BAAATY010000006.1"/>
</dbReference>
<dbReference type="Proteomes" id="UP000624709">
    <property type="component" value="Unassembled WGS sequence"/>
</dbReference>
<dbReference type="Pfam" id="PF00408">
    <property type="entry name" value="PGM_PMM_IV"/>
    <property type="match status" value="1"/>
</dbReference>
<accession>A0ABQ4B6G7</accession>
<dbReference type="CDD" id="cd03089">
    <property type="entry name" value="PMM_PGM"/>
    <property type="match status" value="1"/>
</dbReference>
<keyword evidence="6" id="KW-0413">Isomerase</keyword>
<organism evidence="11 12">
    <name type="scientific">Actinoplanes palleronii</name>
    <dbReference type="NCBI Taxonomy" id="113570"/>
    <lineage>
        <taxon>Bacteria</taxon>
        <taxon>Bacillati</taxon>
        <taxon>Actinomycetota</taxon>
        <taxon>Actinomycetes</taxon>
        <taxon>Micromonosporales</taxon>
        <taxon>Micromonosporaceae</taxon>
        <taxon>Actinoplanes</taxon>
    </lineage>
</organism>
<dbReference type="PRINTS" id="PR00509">
    <property type="entry name" value="PGMPMM"/>
</dbReference>
<comment type="cofactor">
    <cofactor evidence="1">
        <name>Mg(2+)</name>
        <dbReference type="ChEBI" id="CHEBI:18420"/>
    </cofactor>
</comment>
<dbReference type="Pfam" id="PF02878">
    <property type="entry name" value="PGM_PMM_I"/>
    <property type="match status" value="1"/>
</dbReference>
<evidence type="ECO:0000259" key="10">
    <source>
        <dbReference type="Pfam" id="PF02880"/>
    </source>
</evidence>
<dbReference type="NCBIfam" id="NF007088">
    <property type="entry name" value="PRK09542.1"/>
    <property type="match status" value="1"/>
</dbReference>
<proteinExistence type="inferred from homology"/>
<keyword evidence="12" id="KW-1185">Reference proteome</keyword>
<feature type="domain" description="Alpha-D-phosphohexomutase alpha/beta/alpha" evidence="10">
    <location>
        <begin position="272"/>
        <end position="378"/>
    </location>
</feature>
<dbReference type="InterPro" id="IPR005843">
    <property type="entry name" value="A-D-PHexomutase_C"/>
</dbReference>
<dbReference type="InterPro" id="IPR005846">
    <property type="entry name" value="A-D-PHexomutase_a/b/a-III"/>
</dbReference>
<dbReference type="PANTHER" id="PTHR43771:SF1">
    <property type="entry name" value="PHOSPHOMANNOMUTASE"/>
    <property type="match status" value="1"/>
</dbReference>
<dbReference type="InterPro" id="IPR036900">
    <property type="entry name" value="A-D-PHexomutase_C_sf"/>
</dbReference>
<dbReference type="InterPro" id="IPR005845">
    <property type="entry name" value="A-D-PHexomutase_a/b/a-II"/>
</dbReference>
<dbReference type="InterPro" id="IPR005841">
    <property type="entry name" value="Alpha-D-phosphohexomutase_SF"/>
</dbReference>
<reference evidence="11 12" key="1">
    <citation type="submission" date="2021-01" db="EMBL/GenBank/DDBJ databases">
        <title>Whole genome shotgun sequence of Actinoplanes palleronii NBRC 14916.</title>
        <authorList>
            <person name="Komaki H."/>
            <person name="Tamura T."/>
        </authorList>
    </citation>
    <scope>NUCLEOTIDE SEQUENCE [LARGE SCALE GENOMIC DNA]</scope>
    <source>
        <strain evidence="11 12">NBRC 14916</strain>
    </source>
</reference>
<dbReference type="Pfam" id="PF02880">
    <property type="entry name" value="PGM_PMM_III"/>
    <property type="match status" value="1"/>
</dbReference>
<evidence type="ECO:0000259" key="7">
    <source>
        <dbReference type="Pfam" id="PF00408"/>
    </source>
</evidence>
<dbReference type="InterPro" id="IPR005844">
    <property type="entry name" value="A-D-PHexomutase_a/b/a-I"/>
</dbReference>
<keyword evidence="3" id="KW-0597">Phosphoprotein</keyword>
<gene>
    <name evidence="11" type="primary">manB</name>
    <name evidence="11" type="ORF">Apa02nite_022850</name>
</gene>